<organism evidence="24 25">
    <name type="scientific">Scleropages formosus</name>
    <name type="common">Asian bonytongue</name>
    <name type="synonym">Osteoglossum formosum</name>
    <dbReference type="NCBI Taxonomy" id="113540"/>
    <lineage>
        <taxon>Eukaryota</taxon>
        <taxon>Metazoa</taxon>
        <taxon>Chordata</taxon>
        <taxon>Craniata</taxon>
        <taxon>Vertebrata</taxon>
        <taxon>Euteleostomi</taxon>
        <taxon>Actinopterygii</taxon>
        <taxon>Neopterygii</taxon>
        <taxon>Teleostei</taxon>
        <taxon>Osteoglossocephala</taxon>
        <taxon>Osteoglossomorpha</taxon>
        <taxon>Osteoglossiformes</taxon>
        <taxon>Osteoglossidae</taxon>
        <taxon>Scleropages</taxon>
    </lineage>
</organism>
<dbReference type="InterPro" id="IPR000742">
    <property type="entry name" value="EGF"/>
</dbReference>
<sequence>MRLDPLRFSMLLIGVSFACYSPSLNSPQDQAYRSAVVIEGKVHSVPANVSAEPYSVDVKVLDVWPLHSGGLEREQLVTVGHFGSQAPCTRVKKNHKYIFFMDPTEEPLVFKASFAPLDTSRRNLKKDVGSVLCHDCASAPKLKQLKNQAVPEGGKLMLKCEATGNPTPTYTWYKDGSELKRSKEVKIKSSKRNSKIQINKAKLEDSGNYTCVVENTLGKEITTSTISVQSITTTLSPGSGHTRGCNETEKTYCVNGGDCYFIHGINQLSCKCRPGYFGPRCLEIEPMRSYMPKPTQKHLGIEFMEAEELYQKRVLTITGICVTLLVVGIVCVVAYCKTKKQRKKMHNHLRQNMCADHPNRSLANGPNHPGPGPEEIPMVDYISKNVPATERVIRHAAETSFPGSRASSRTHRSSTATHSSSHRYVSALTTPARLSPVDFHYSLPPQVPTFQITSPNANHAVSLPPAAHASYRLEDDQPLLRRYQVPLQDAQRHGPYWQQRRTYLNDSTGSLPSSPYRLADDDEYETTQEYLSSREQPKRSGSGGRRWRRSRLNGHVSQRPEAARDFSSQSCLSDSESEEEQGESTPFLSMQNMNVEPSTIYRPSDTRTHEPSGRKSARGNAQSRLTHTRSKPDNAPL</sequence>
<dbReference type="GO" id="GO:0005886">
    <property type="term" value="C:plasma membrane"/>
    <property type="evidence" value="ECO:0007669"/>
    <property type="project" value="UniProtKB-SubCell"/>
</dbReference>
<gene>
    <name evidence="24" type="primary">NRG2</name>
</gene>
<keyword evidence="8" id="KW-0964">Secreted</keyword>
<feature type="transmembrane region" description="Helical" evidence="20">
    <location>
        <begin position="314"/>
        <end position="336"/>
    </location>
</feature>
<dbReference type="Gene3D" id="2.10.25.10">
    <property type="entry name" value="Laminin"/>
    <property type="match status" value="1"/>
</dbReference>
<keyword evidence="13" id="KW-0339">Growth factor</keyword>
<evidence type="ECO:0000256" key="8">
    <source>
        <dbReference type="ARBA" id="ARBA00022525"/>
    </source>
</evidence>
<dbReference type="AlphaFoldDB" id="A0A8C9SP75"/>
<keyword evidence="7" id="KW-0963">Cytoplasm</keyword>
<proteinExistence type="inferred from homology"/>
<accession>A0A8C9SP75</accession>
<feature type="compositionally biased region" description="Basic and acidic residues" evidence="19">
    <location>
        <begin position="604"/>
        <end position="613"/>
    </location>
</feature>
<feature type="region of interest" description="Disordered" evidence="19">
    <location>
        <begin position="355"/>
        <end position="376"/>
    </location>
</feature>
<keyword evidence="21" id="KW-0732">Signal</keyword>
<dbReference type="InterPro" id="IPR040180">
    <property type="entry name" value="Neuregulin"/>
</dbReference>
<dbReference type="PROSITE" id="PS50835">
    <property type="entry name" value="IG_LIKE"/>
    <property type="match status" value="1"/>
</dbReference>
<evidence type="ECO:0000256" key="5">
    <source>
        <dbReference type="ARBA" id="ARBA00008216"/>
    </source>
</evidence>
<dbReference type="InterPro" id="IPR013783">
    <property type="entry name" value="Ig-like_fold"/>
</dbReference>
<evidence type="ECO:0000256" key="1">
    <source>
        <dbReference type="ARBA" id="ARBA00004251"/>
    </source>
</evidence>
<evidence type="ECO:0000256" key="16">
    <source>
        <dbReference type="ARBA" id="ARBA00023180"/>
    </source>
</evidence>
<keyword evidence="9 18" id="KW-0245">EGF-like domain</keyword>
<dbReference type="GO" id="GO:0008083">
    <property type="term" value="F:growth factor activity"/>
    <property type="evidence" value="ECO:0007669"/>
    <property type="project" value="UniProtKB-KW"/>
</dbReference>
<keyword evidence="14 20" id="KW-0472">Membrane</keyword>
<dbReference type="InterPro" id="IPR003599">
    <property type="entry name" value="Ig_sub"/>
</dbReference>
<name>A0A8C9SP75_SCLFO</name>
<dbReference type="CDD" id="cd00054">
    <property type="entry name" value="EGF_CA"/>
    <property type="match status" value="1"/>
</dbReference>
<dbReference type="PROSITE" id="PS00022">
    <property type="entry name" value="EGF_1"/>
    <property type="match status" value="1"/>
</dbReference>
<evidence type="ECO:0000256" key="15">
    <source>
        <dbReference type="ARBA" id="ARBA00023157"/>
    </source>
</evidence>
<dbReference type="GO" id="GO:0007399">
    <property type="term" value="P:nervous system development"/>
    <property type="evidence" value="ECO:0007669"/>
    <property type="project" value="InterPro"/>
</dbReference>
<keyword evidence="15 18" id="KW-1015">Disulfide bond</keyword>
<evidence type="ECO:0000256" key="9">
    <source>
        <dbReference type="ARBA" id="ARBA00022536"/>
    </source>
</evidence>
<dbReference type="PROSITE" id="PS51257">
    <property type="entry name" value="PROKAR_LIPOPROTEIN"/>
    <property type="match status" value="1"/>
</dbReference>
<dbReference type="InterPro" id="IPR036179">
    <property type="entry name" value="Ig-like_dom_sf"/>
</dbReference>
<evidence type="ECO:0000256" key="4">
    <source>
        <dbReference type="ARBA" id="ARBA00006692"/>
    </source>
</evidence>
<comment type="subcellular location">
    <subcellularLocation>
        <location evidence="1">Cell membrane</location>
        <topology evidence="1">Single-pass type I membrane protein</topology>
    </subcellularLocation>
    <subcellularLocation>
        <location evidence="2">Cytoplasm</location>
    </subcellularLocation>
    <subcellularLocation>
        <location evidence="3">Secreted</location>
    </subcellularLocation>
</comment>
<evidence type="ECO:0000259" key="22">
    <source>
        <dbReference type="PROSITE" id="PS50026"/>
    </source>
</evidence>
<evidence type="ECO:0000256" key="6">
    <source>
        <dbReference type="ARBA" id="ARBA00022475"/>
    </source>
</evidence>
<evidence type="ECO:0000256" key="10">
    <source>
        <dbReference type="ARBA" id="ARBA00022692"/>
    </source>
</evidence>
<dbReference type="SUPFAM" id="SSF48726">
    <property type="entry name" value="Immunoglobulin"/>
    <property type="match status" value="1"/>
</dbReference>
<keyword evidence="16" id="KW-0325">Glycoprotein</keyword>
<dbReference type="GeneTree" id="ENSGT00940000158778"/>
<dbReference type="InterPro" id="IPR057909">
    <property type="entry name" value="NRG2_N"/>
</dbReference>
<feature type="disulfide bond" evidence="18">
    <location>
        <begin position="272"/>
        <end position="281"/>
    </location>
</feature>
<dbReference type="PROSITE" id="PS01186">
    <property type="entry name" value="EGF_2"/>
    <property type="match status" value="1"/>
</dbReference>
<dbReference type="InterPro" id="IPR007110">
    <property type="entry name" value="Ig-like_dom"/>
</dbReference>
<evidence type="ECO:0000259" key="23">
    <source>
        <dbReference type="PROSITE" id="PS50835"/>
    </source>
</evidence>
<dbReference type="InterPro" id="IPR013098">
    <property type="entry name" value="Ig_I-set"/>
</dbReference>
<evidence type="ECO:0000256" key="20">
    <source>
        <dbReference type="SAM" id="Phobius"/>
    </source>
</evidence>
<dbReference type="InterPro" id="IPR002154">
    <property type="entry name" value="Neuregulin_C"/>
</dbReference>
<evidence type="ECO:0000256" key="14">
    <source>
        <dbReference type="ARBA" id="ARBA00023136"/>
    </source>
</evidence>
<dbReference type="Ensembl" id="ENSSFOT00015050610.1">
    <property type="protein sequence ID" value="ENSSFOP00015040460.1"/>
    <property type="gene ID" value="ENSSFOG00015028862.1"/>
</dbReference>
<dbReference type="Pfam" id="PF02158">
    <property type="entry name" value="Neuregulin"/>
    <property type="match status" value="1"/>
</dbReference>
<evidence type="ECO:0000256" key="11">
    <source>
        <dbReference type="ARBA" id="ARBA00022737"/>
    </source>
</evidence>
<feature type="disulfide bond" evidence="18">
    <location>
        <begin position="253"/>
        <end position="270"/>
    </location>
</feature>
<reference evidence="24" key="2">
    <citation type="submission" date="2025-08" db="UniProtKB">
        <authorList>
            <consortium name="Ensembl"/>
        </authorList>
    </citation>
    <scope>IDENTIFICATION</scope>
</reference>
<evidence type="ECO:0000256" key="19">
    <source>
        <dbReference type="SAM" id="MobiDB-lite"/>
    </source>
</evidence>
<evidence type="ECO:0000256" key="2">
    <source>
        <dbReference type="ARBA" id="ARBA00004496"/>
    </source>
</evidence>
<feature type="domain" description="Ig-like" evidence="23">
    <location>
        <begin position="140"/>
        <end position="227"/>
    </location>
</feature>
<evidence type="ECO:0000256" key="12">
    <source>
        <dbReference type="ARBA" id="ARBA00022989"/>
    </source>
</evidence>
<evidence type="ECO:0000256" key="3">
    <source>
        <dbReference type="ARBA" id="ARBA00004613"/>
    </source>
</evidence>
<evidence type="ECO:0000256" key="21">
    <source>
        <dbReference type="SAM" id="SignalP"/>
    </source>
</evidence>
<comment type="similarity">
    <text evidence="4">Belongs to the protein kinase superfamily. CAMK Ser/Thr protein kinase family.</text>
</comment>
<dbReference type="Proteomes" id="UP000694397">
    <property type="component" value="Chromosome 13"/>
</dbReference>
<feature type="domain" description="EGF-like" evidence="22">
    <location>
        <begin position="241"/>
        <end position="282"/>
    </location>
</feature>
<feature type="chain" id="PRO_5034951915" evidence="21">
    <location>
        <begin position="19"/>
        <end position="637"/>
    </location>
</feature>
<keyword evidence="12 20" id="KW-1133">Transmembrane helix</keyword>
<dbReference type="FunFam" id="2.60.40.10:FF:000345">
    <property type="entry name" value="Muscle M-line assembly protein unc-89"/>
    <property type="match status" value="1"/>
</dbReference>
<evidence type="ECO:0000256" key="18">
    <source>
        <dbReference type="PROSITE-ProRule" id="PRU00076"/>
    </source>
</evidence>
<dbReference type="SUPFAM" id="SSF57196">
    <property type="entry name" value="EGF/Laminin"/>
    <property type="match status" value="1"/>
</dbReference>
<dbReference type="Pfam" id="PF25518">
    <property type="entry name" value="NRG2_N"/>
    <property type="match status" value="1"/>
</dbReference>
<keyword evidence="10 20" id="KW-0812">Transmembrane</keyword>
<feature type="compositionally biased region" description="Polar residues" evidence="19">
    <location>
        <begin position="586"/>
        <end position="597"/>
    </location>
</feature>
<dbReference type="GO" id="GO:0035556">
    <property type="term" value="P:intracellular signal transduction"/>
    <property type="evidence" value="ECO:0007669"/>
    <property type="project" value="TreeGrafter"/>
</dbReference>
<feature type="signal peptide" evidence="21">
    <location>
        <begin position="1"/>
        <end position="18"/>
    </location>
</feature>
<evidence type="ECO:0000313" key="25">
    <source>
        <dbReference type="Proteomes" id="UP000694397"/>
    </source>
</evidence>
<dbReference type="GO" id="GO:0030017">
    <property type="term" value="C:sarcomere"/>
    <property type="evidence" value="ECO:0007669"/>
    <property type="project" value="UniProtKB-ARBA"/>
</dbReference>
<dbReference type="GO" id="GO:0048513">
    <property type="term" value="P:animal organ development"/>
    <property type="evidence" value="ECO:0007669"/>
    <property type="project" value="TreeGrafter"/>
</dbReference>
<dbReference type="PANTHER" id="PTHR11100:SF20">
    <property type="entry name" value="PRO-NEUREGULIN-2, MEMBRANE-BOUND ISOFORM"/>
    <property type="match status" value="1"/>
</dbReference>
<keyword evidence="17" id="KW-0393">Immunoglobulin domain</keyword>
<evidence type="ECO:0000256" key="13">
    <source>
        <dbReference type="ARBA" id="ARBA00023030"/>
    </source>
</evidence>
<keyword evidence="11" id="KW-0677">Repeat</keyword>
<feature type="compositionally biased region" description="Low complexity" evidence="19">
    <location>
        <begin position="413"/>
        <end position="423"/>
    </location>
</feature>
<dbReference type="GO" id="GO:0005615">
    <property type="term" value="C:extracellular space"/>
    <property type="evidence" value="ECO:0007669"/>
    <property type="project" value="TreeGrafter"/>
</dbReference>
<dbReference type="PANTHER" id="PTHR11100">
    <property type="entry name" value="HEREGULIN-NEUREGULIN FAMILY MEMBER"/>
    <property type="match status" value="1"/>
</dbReference>
<protein>
    <submittedName>
        <fullName evidence="24">Neuregulin 2</fullName>
    </submittedName>
</protein>
<dbReference type="Pfam" id="PF07679">
    <property type="entry name" value="I-set"/>
    <property type="match status" value="1"/>
</dbReference>
<dbReference type="SMART" id="SM00409">
    <property type="entry name" value="IG"/>
    <property type="match status" value="1"/>
</dbReference>
<evidence type="ECO:0000256" key="7">
    <source>
        <dbReference type="ARBA" id="ARBA00022490"/>
    </source>
</evidence>
<feature type="region of interest" description="Disordered" evidence="19">
    <location>
        <begin position="397"/>
        <end position="424"/>
    </location>
</feature>
<feature type="region of interest" description="Disordered" evidence="19">
    <location>
        <begin position="527"/>
        <end position="637"/>
    </location>
</feature>
<evidence type="ECO:0000256" key="17">
    <source>
        <dbReference type="ARBA" id="ARBA00023319"/>
    </source>
</evidence>
<dbReference type="SMART" id="SM00408">
    <property type="entry name" value="IGc2"/>
    <property type="match status" value="1"/>
</dbReference>
<dbReference type="Gene3D" id="2.60.40.10">
    <property type="entry name" value="Immunoglobulins"/>
    <property type="match status" value="1"/>
</dbReference>
<dbReference type="InterPro" id="IPR003598">
    <property type="entry name" value="Ig_sub2"/>
</dbReference>
<comment type="similarity">
    <text evidence="5">Belongs to the neuregulin family.</text>
</comment>
<reference evidence="24" key="3">
    <citation type="submission" date="2025-09" db="UniProtKB">
        <authorList>
            <consortium name="Ensembl"/>
        </authorList>
    </citation>
    <scope>IDENTIFICATION</scope>
</reference>
<keyword evidence="25" id="KW-1185">Reference proteome</keyword>
<evidence type="ECO:0000313" key="24">
    <source>
        <dbReference type="Ensembl" id="ENSSFOP00015040460.1"/>
    </source>
</evidence>
<reference evidence="24 25" key="1">
    <citation type="submission" date="2019-04" db="EMBL/GenBank/DDBJ databases">
        <authorList>
            <consortium name="Wellcome Sanger Institute Data Sharing"/>
        </authorList>
    </citation>
    <scope>NUCLEOTIDE SEQUENCE [LARGE SCALE GENOMIC DNA]</scope>
</reference>
<keyword evidence="6" id="KW-1003">Cell membrane</keyword>
<comment type="caution">
    <text evidence="18">Lacks conserved residue(s) required for the propagation of feature annotation.</text>
</comment>
<dbReference type="PROSITE" id="PS50026">
    <property type="entry name" value="EGF_3"/>
    <property type="match status" value="1"/>
</dbReference>